<dbReference type="GO" id="GO:0043015">
    <property type="term" value="F:gamma-tubulin binding"/>
    <property type="evidence" value="ECO:0007669"/>
    <property type="project" value="InterPro"/>
</dbReference>
<feature type="compositionally biased region" description="Basic and acidic residues" evidence="8">
    <location>
        <begin position="165"/>
        <end position="176"/>
    </location>
</feature>
<accession>A0A8C4WNS7</accession>
<keyword evidence="12" id="KW-1185">Reference proteome</keyword>
<keyword evidence="3" id="KW-0963">Cytoplasm</keyword>
<evidence type="ECO:0000256" key="3">
    <source>
        <dbReference type="ARBA" id="ARBA00022490"/>
    </source>
</evidence>
<comment type="subcellular location">
    <subcellularLocation>
        <location evidence="1">Cytoplasm</location>
        <location evidence="1">Cytoskeleton</location>
        <location evidence="1">Microtubule organizing center</location>
        <location evidence="1">Centrosome</location>
    </subcellularLocation>
</comment>
<evidence type="ECO:0000259" key="9">
    <source>
        <dbReference type="Pfam" id="PF06657"/>
    </source>
</evidence>
<dbReference type="GO" id="GO:0008017">
    <property type="term" value="F:microtubule binding"/>
    <property type="evidence" value="ECO:0007669"/>
    <property type="project" value="InterPro"/>
</dbReference>
<dbReference type="GO" id="GO:0005813">
    <property type="term" value="C:centrosome"/>
    <property type="evidence" value="ECO:0007669"/>
    <property type="project" value="UniProtKB-SubCell"/>
</dbReference>
<organism evidence="11 12">
    <name type="scientific">Eptatretus burgeri</name>
    <name type="common">Inshore hagfish</name>
    <dbReference type="NCBI Taxonomy" id="7764"/>
    <lineage>
        <taxon>Eukaryota</taxon>
        <taxon>Metazoa</taxon>
        <taxon>Chordata</taxon>
        <taxon>Craniata</taxon>
        <taxon>Vertebrata</taxon>
        <taxon>Cyclostomata</taxon>
        <taxon>Myxini</taxon>
        <taxon>Myxiniformes</taxon>
        <taxon>Myxinidae</taxon>
        <taxon>Eptatretinae</taxon>
        <taxon>Eptatretus</taxon>
    </lineage>
</organism>
<dbReference type="PANTHER" id="PTHR19336:SF11">
    <property type="entry name" value="CENTROSOMAL PROTEIN OF 57 KDA"/>
    <property type="match status" value="1"/>
</dbReference>
<dbReference type="GeneTree" id="ENSGT00530000063695"/>
<feature type="region of interest" description="Disordered" evidence="8">
    <location>
        <begin position="507"/>
        <end position="568"/>
    </location>
</feature>
<name>A0A8C4WNS7_EPTBU</name>
<dbReference type="Ensembl" id="ENSEBUT00000008427.1">
    <property type="protein sequence ID" value="ENSEBUP00000007937.1"/>
    <property type="gene ID" value="ENSEBUG00000005166.1"/>
</dbReference>
<dbReference type="InterPro" id="IPR051756">
    <property type="entry name" value="Centrosomal_MT-associated"/>
</dbReference>
<feature type="domain" description="Cep57 centrosome localisation" evidence="10">
    <location>
        <begin position="205"/>
        <end position="262"/>
    </location>
</feature>
<reference evidence="11" key="2">
    <citation type="submission" date="2025-09" db="UniProtKB">
        <authorList>
            <consortium name="Ensembl"/>
        </authorList>
    </citation>
    <scope>IDENTIFICATION</scope>
</reference>
<feature type="domain" description="Cep57 centrosome microtubule-binding" evidence="9">
    <location>
        <begin position="432"/>
        <end position="499"/>
    </location>
</feature>
<dbReference type="PANTHER" id="PTHR19336">
    <property type="entry name" value="UNCHARACTERIZED DUF1167"/>
    <property type="match status" value="1"/>
</dbReference>
<dbReference type="AlphaFoldDB" id="A0A8C4WNS7"/>
<feature type="compositionally biased region" description="Basic and acidic residues" evidence="8">
    <location>
        <begin position="507"/>
        <end position="524"/>
    </location>
</feature>
<evidence type="ECO:0000313" key="12">
    <source>
        <dbReference type="Proteomes" id="UP000694388"/>
    </source>
</evidence>
<evidence type="ECO:0000256" key="5">
    <source>
        <dbReference type="ARBA" id="ARBA00023054"/>
    </source>
</evidence>
<keyword evidence="6" id="KW-0206">Cytoskeleton</keyword>
<comment type="similarity">
    <text evidence="2">Belongs to the translokin family.</text>
</comment>
<evidence type="ECO:0000256" key="7">
    <source>
        <dbReference type="SAM" id="Coils"/>
    </source>
</evidence>
<dbReference type="GO" id="GO:0005874">
    <property type="term" value="C:microtubule"/>
    <property type="evidence" value="ECO:0007669"/>
    <property type="project" value="UniProtKB-KW"/>
</dbReference>
<dbReference type="Pfam" id="PF06657">
    <property type="entry name" value="Cep57_MT_bd"/>
    <property type="match status" value="1"/>
</dbReference>
<proteinExistence type="inferred from homology"/>
<protein>
    <submittedName>
        <fullName evidence="11">Uncharacterized protein</fullName>
    </submittedName>
</protein>
<sequence>MSGRVGAEPAVPVERSPAVGGKVDRGPPSPIPLFSAYPAHRPFLNWHPISPRCPPTSAFPESNGTAVCTALLNLQRKLQQLESERHDARKQVSLLASRLRAYRLALAQRYAGKETEAASPVITQIPQNSSSQPHAALLSNCSPSGARASVEDRGEQIIFKTGKEHRMREIEREGPKPEWGPGEQGGSTPHDEHSTCKGGLVHFGKKLERLEKEYLRLSATQCLTQDKMQDLEQKLQQEENERRVVRETTAMLQSGIERNTMLIHHLSPPSHETLRRPSQNCVEEDAMGSGKDAAGPGQGEITFTKSCQMESNVSKRKVGNHEGDLHRGECPFENQNGEQPKETRHPGLVGKRRRNKSAVKDRDPRYHYRLNLKRLPFVVGTSSSPSQALPGRLHSLLHSLKQHQPRLCCRDNDPSTQRSFQQQFPALHPGSESPPLPSTENLEDLLLALQDEFDHMTLEQQQLKSRVECASPQRRDELNAELAAITTRLENKIAQLTALGRFTELRKMHRETRGRGSVLRKEGGRSGGGAESRDSGNPKEGKMERGEAETVKKGKIVKRGRDIPGSRKVIAAHGTSSLQLFRDVKLLQASLAPADVGWS</sequence>
<evidence type="ECO:0000259" key="10">
    <source>
        <dbReference type="Pfam" id="PF14073"/>
    </source>
</evidence>
<feature type="coiled-coil region" evidence="7">
    <location>
        <begin position="71"/>
        <end position="98"/>
    </location>
</feature>
<dbReference type="Gene3D" id="1.20.58.90">
    <property type="match status" value="1"/>
</dbReference>
<dbReference type="InterPro" id="IPR025913">
    <property type="entry name" value="Cep57_CLD"/>
</dbReference>
<feature type="compositionally biased region" description="Basic and acidic residues" evidence="8">
    <location>
        <begin position="531"/>
        <end position="552"/>
    </location>
</feature>
<feature type="region of interest" description="Disordered" evidence="8">
    <location>
        <begin position="1"/>
        <end position="27"/>
    </location>
</feature>
<evidence type="ECO:0000256" key="1">
    <source>
        <dbReference type="ARBA" id="ARBA00004300"/>
    </source>
</evidence>
<dbReference type="GO" id="GO:0042802">
    <property type="term" value="F:identical protein binding"/>
    <property type="evidence" value="ECO:0007669"/>
    <property type="project" value="InterPro"/>
</dbReference>
<dbReference type="InterPro" id="IPR024957">
    <property type="entry name" value="Cep57_MT-bd_dom"/>
</dbReference>
<dbReference type="Proteomes" id="UP000694388">
    <property type="component" value="Unplaced"/>
</dbReference>
<evidence type="ECO:0000256" key="2">
    <source>
        <dbReference type="ARBA" id="ARBA00008179"/>
    </source>
</evidence>
<feature type="region of interest" description="Disordered" evidence="8">
    <location>
        <begin position="306"/>
        <end position="363"/>
    </location>
</feature>
<evidence type="ECO:0000256" key="4">
    <source>
        <dbReference type="ARBA" id="ARBA00022701"/>
    </source>
</evidence>
<evidence type="ECO:0000256" key="8">
    <source>
        <dbReference type="SAM" id="MobiDB-lite"/>
    </source>
</evidence>
<evidence type="ECO:0000256" key="6">
    <source>
        <dbReference type="ARBA" id="ARBA00023212"/>
    </source>
</evidence>
<keyword evidence="5 7" id="KW-0175">Coiled coil</keyword>
<feature type="region of interest" description="Disordered" evidence="8">
    <location>
        <begin position="165"/>
        <end position="197"/>
    </location>
</feature>
<reference evidence="11" key="1">
    <citation type="submission" date="2025-08" db="UniProtKB">
        <authorList>
            <consortium name="Ensembl"/>
        </authorList>
    </citation>
    <scope>IDENTIFICATION</scope>
</reference>
<evidence type="ECO:0000313" key="11">
    <source>
        <dbReference type="Ensembl" id="ENSEBUP00000007937.1"/>
    </source>
</evidence>
<feature type="compositionally biased region" description="Basic and acidic residues" evidence="8">
    <location>
        <begin position="319"/>
        <end position="330"/>
    </location>
</feature>
<dbReference type="Pfam" id="PF14073">
    <property type="entry name" value="Cep57_CLD"/>
    <property type="match status" value="1"/>
</dbReference>
<keyword evidence="4" id="KW-0493">Microtubule</keyword>